<gene>
    <name evidence="2" type="ORF">METZ01_LOCUS432392</name>
</gene>
<protein>
    <recommendedName>
        <fullName evidence="3">Terminase large subunit gp17-like C-terminal domain-containing protein</fullName>
    </recommendedName>
</protein>
<evidence type="ECO:0000313" key="2">
    <source>
        <dbReference type="EMBL" id="SVD79538.1"/>
    </source>
</evidence>
<evidence type="ECO:0008006" key="3">
    <source>
        <dbReference type="Google" id="ProtNLM"/>
    </source>
</evidence>
<proteinExistence type="predicted"/>
<dbReference type="AlphaFoldDB" id="A0A382YAJ6"/>
<feature type="non-terminal residue" evidence="2">
    <location>
        <position position="1"/>
    </location>
</feature>
<dbReference type="Gene3D" id="3.30.420.240">
    <property type="match status" value="1"/>
</dbReference>
<feature type="region of interest" description="Disordered" evidence="1">
    <location>
        <begin position="236"/>
        <end position="262"/>
    </location>
</feature>
<reference evidence="2" key="1">
    <citation type="submission" date="2018-05" db="EMBL/GenBank/DDBJ databases">
        <authorList>
            <person name="Lanie J.A."/>
            <person name="Ng W.-L."/>
            <person name="Kazmierczak K.M."/>
            <person name="Andrzejewski T.M."/>
            <person name="Davidsen T.M."/>
            <person name="Wayne K.J."/>
            <person name="Tettelin H."/>
            <person name="Glass J.I."/>
            <person name="Rusch D."/>
            <person name="Podicherti R."/>
            <person name="Tsui H.-C.T."/>
            <person name="Winkler M.E."/>
        </authorList>
    </citation>
    <scope>NUCLEOTIDE SEQUENCE</scope>
</reference>
<accession>A0A382YAJ6</accession>
<sequence length="262" mass="29508">EKLKACFEDYELDPARPPADGEGREDYTNITVGVDIGKSINSTVISVWRTEKSDDDNIARLIYVEEITPKTGGHDIPYQRERIIDVATNFNASRLIVDCTGIGGAIEQDLRVACVPKSMHFLAFIFTGGPRGTKTQVYRDYVSFVQQGQIRVPNPDKLELNEAKLMKRWLRQHIDLEYVMDIANKTEKISAPDTKHDDYCDSSVMAIHAALSMLPAEGTFASLSVDKKKRRDIADIGRRGPMGILRSRSRQNKINKPRLRGI</sequence>
<name>A0A382YAJ6_9ZZZZ</name>
<feature type="compositionally biased region" description="Basic residues" evidence="1">
    <location>
        <begin position="247"/>
        <end position="262"/>
    </location>
</feature>
<organism evidence="2">
    <name type="scientific">marine metagenome</name>
    <dbReference type="NCBI Taxonomy" id="408172"/>
    <lineage>
        <taxon>unclassified sequences</taxon>
        <taxon>metagenomes</taxon>
        <taxon>ecological metagenomes</taxon>
    </lineage>
</organism>
<dbReference type="EMBL" id="UINC01173765">
    <property type="protein sequence ID" value="SVD79538.1"/>
    <property type="molecule type" value="Genomic_DNA"/>
</dbReference>
<evidence type="ECO:0000256" key="1">
    <source>
        <dbReference type="SAM" id="MobiDB-lite"/>
    </source>
</evidence>